<gene>
    <name evidence="4" type="ORF">NCGR_LOCUS19567</name>
</gene>
<evidence type="ECO:0008006" key="6">
    <source>
        <dbReference type="Google" id="ProtNLM"/>
    </source>
</evidence>
<dbReference type="Pfam" id="PF14111">
    <property type="entry name" value="DUF4283"/>
    <property type="match status" value="1"/>
</dbReference>
<dbReference type="InterPro" id="IPR011676">
    <property type="entry name" value="DUF1618"/>
</dbReference>
<evidence type="ECO:0000313" key="4">
    <source>
        <dbReference type="EMBL" id="CAD6228922.1"/>
    </source>
</evidence>
<reference evidence="4" key="1">
    <citation type="submission" date="2020-10" db="EMBL/GenBank/DDBJ databases">
        <authorList>
            <person name="Han B."/>
            <person name="Lu T."/>
            <person name="Zhao Q."/>
            <person name="Huang X."/>
            <person name="Zhao Y."/>
        </authorList>
    </citation>
    <scope>NUCLEOTIDE SEQUENCE</scope>
</reference>
<comment type="caution">
    <text evidence="4">The sequence shown here is derived from an EMBL/GenBank/DDBJ whole genome shotgun (WGS) entry which is preliminary data.</text>
</comment>
<proteinExistence type="predicted"/>
<sequence length="673" mass="75166">MASGQIDSVNPPGAAANASRRLGSILLDRQRAYITNGNRSNLTTATATSKGDYVVSVSFWMAEPPGISCFSVYCYMLPRDFTVLPHVAGGYGESPSLEWVPLPDDDNMGTALGRVSEFGVVLGEHRDHYLLAALCDAPDAPADYHLRIYSSETKAWSTRTLLNPCPGVRKIIPDKVIALGEGSLGWVDFSCGLVACDVRQDPPVVRFIPLPEPLPGNRDKVEASLPIPRAAARSFRDLVCFSGVLKFFEMERHMTEEPNDPTDKDVLYDSDLITSLKRNGVDEKKPKSRDCWRAVTWSRTAFGARNALLVALKSRHVARWYGWGALPIIERMHRILAMATERTKRARNEAHSIVQNDHVSEVQPVQTNLTPQQCVNKLDQPLNPVYEQQPSPSNKPLVEFHHLKAAQPCFNKWAGTSYLGYSEQLPACNTFPYDTHSDYGTYQQQLQQPPLSEELPASASAPPISSCSCKETLVLEDTEDADLAVAKHAVIGKVLAPDLVHLQTIMSAMRPAWGNPRGLEMRMVGDNLFIAEFDAEVDKNRVLEGSPWFIGLQAVGRQAVILQDFNCDLRPSDVIFDELAIWINILNLPFGLRNEKWCYELASKIGKKVLKVYVDEQKRTVGKELRARVIIPINEPLARGVSVFSSRRQRKEWYDVVYERVPYFCFSCGIIGH</sequence>
<name>A0A811NJE3_9POAL</name>
<dbReference type="EMBL" id="CAJGYO010000005">
    <property type="protein sequence ID" value="CAD6228922.1"/>
    <property type="molecule type" value="Genomic_DNA"/>
</dbReference>
<dbReference type="PANTHER" id="PTHR33074:SF83">
    <property type="entry name" value="EXPRESSED PROTEIN"/>
    <property type="match status" value="1"/>
</dbReference>
<dbReference type="Pfam" id="PF07762">
    <property type="entry name" value="DUF1618"/>
    <property type="match status" value="1"/>
</dbReference>
<organism evidence="4 5">
    <name type="scientific">Miscanthus lutarioriparius</name>
    <dbReference type="NCBI Taxonomy" id="422564"/>
    <lineage>
        <taxon>Eukaryota</taxon>
        <taxon>Viridiplantae</taxon>
        <taxon>Streptophyta</taxon>
        <taxon>Embryophyta</taxon>
        <taxon>Tracheophyta</taxon>
        <taxon>Spermatophyta</taxon>
        <taxon>Magnoliopsida</taxon>
        <taxon>Liliopsida</taxon>
        <taxon>Poales</taxon>
        <taxon>Poaceae</taxon>
        <taxon>PACMAD clade</taxon>
        <taxon>Panicoideae</taxon>
        <taxon>Andropogonodae</taxon>
        <taxon>Andropogoneae</taxon>
        <taxon>Saccharinae</taxon>
        <taxon>Miscanthus</taxon>
    </lineage>
</organism>
<keyword evidence="5" id="KW-1185">Reference proteome</keyword>
<dbReference type="InterPro" id="IPR025558">
    <property type="entry name" value="DUF4283"/>
</dbReference>
<feature type="domain" description="DUF1618" evidence="2">
    <location>
        <begin position="186"/>
        <end position="297"/>
    </location>
</feature>
<dbReference type="AlphaFoldDB" id="A0A811NJE3"/>
<dbReference type="OrthoDB" id="669614at2759"/>
<evidence type="ECO:0000256" key="1">
    <source>
        <dbReference type="SAM" id="MobiDB-lite"/>
    </source>
</evidence>
<protein>
    <recommendedName>
        <fullName evidence="6">DUF1618 domain-containing protein</fullName>
    </recommendedName>
</protein>
<feature type="region of interest" description="Disordered" evidence="1">
    <location>
        <begin position="444"/>
        <end position="464"/>
    </location>
</feature>
<dbReference type="Proteomes" id="UP000604825">
    <property type="component" value="Unassembled WGS sequence"/>
</dbReference>
<feature type="domain" description="DUF4283" evidence="3">
    <location>
        <begin position="486"/>
        <end position="552"/>
    </location>
</feature>
<accession>A0A811NJE3</accession>
<dbReference type="PANTHER" id="PTHR33074">
    <property type="entry name" value="EXPRESSED PROTEIN-RELATED"/>
    <property type="match status" value="1"/>
</dbReference>
<evidence type="ECO:0000259" key="3">
    <source>
        <dbReference type="Pfam" id="PF14111"/>
    </source>
</evidence>
<evidence type="ECO:0000259" key="2">
    <source>
        <dbReference type="Pfam" id="PF07762"/>
    </source>
</evidence>
<evidence type="ECO:0000313" key="5">
    <source>
        <dbReference type="Proteomes" id="UP000604825"/>
    </source>
</evidence>